<accession>A0ABU9CCL2</accession>
<dbReference type="PANTHER" id="PTHR43711">
    <property type="entry name" value="TWO-COMPONENT HISTIDINE KINASE"/>
    <property type="match status" value="1"/>
</dbReference>
<dbReference type="InterPro" id="IPR035965">
    <property type="entry name" value="PAS-like_dom_sf"/>
</dbReference>
<dbReference type="InterPro" id="IPR036097">
    <property type="entry name" value="HisK_dim/P_sf"/>
</dbReference>
<dbReference type="InterPro" id="IPR050736">
    <property type="entry name" value="Sensor_HK_Regulatory"/>
</dbReference>
<keyword evidence="5 8" id="KW-0418">Kinase</keyword>
<organism evidence="8 9">
    <name type="scientific">Pseudaquabacterium inlustre</name>
    <dbReference type="NCBI Taxonomy" id="2984192"/>
    <lineage>
        <taxon>Bacteria</taxon>
        <taxon>Pseudomonadati</taxon>
        <taxon>Pseudomonadota</taxon>
        <taxon>Betaproteobacteria</taxon>
        <taxon>Burkholderiales</taxon>
        <taxon>Sphaerotilaceae</taxon>
        <taxon>Pseudaquabacterium</taxon>
    </lineage>
</organism>
<evidence type="ECO:0000256" key="6">
    <source>
        <dbReference type="ARBA" id="ARBA00023012"/>
    </source>
</evidence>
<dbReference type="SMART" id="SM00388">
    <property type="entry name" value="HisKA"/>
    <property type="match status" value="1"/>
</dbReference>
<evidence type="ECO:0000259" key="7">
    <source>
        <dbReference type="PROSITE" id="PS50109"/>
    </source>
</evidence>
<keyword evidence="9" id="KW-1185">Reference proteome</keyword>
<keyword evidence="3" id="KW-0597">Phosphoprotein</keyword>
<proteinExistence type="predicted"/>
<dbReference type="CDD" id="cd00082">
    <property type="entry name" value="HisKA"/>
    <property type="match status" value="1"/>
</dbReference>
<dbReference type="PRINTS" id="PR00344">
    <property type="entry name" value="BCTRLSENSOR"/>
</dbReference>
<evidence type="ECO:0000313" key="8">
    <source>
        <dbReference type="EMBL" id="MEK8049616.1"/>
    </source>
</evidence>
<dbReference type="EC" id="2.7.13.3" evidence="2"/>
<evidence type="ECO:0000256" key="2">
    <source>
        <dbReference type="ARBA" id="ARBA00012438"/>
    </source>
</evidence>
<reference evidence="8 9" key="1">
    <citation type="submission" date="2024-04" db="EMBL/GenBank/DDBJ databases">
        <title>Novel species of the genus Ideonella isolated from streams.</title>
        <authorList>
            <person name="Lu H."/>
        </authorList>
    </citation>
    <scope>NUCLEOTIDE SEQUENCE [LARGE SCALE GENOMIC DNA]</scope>
    <source>
        <strain evidence="8 9">DXS22W</strain>
    </source>
</reference>
<comment type="caution">
    <text evidence="8">The sequence shown here is derived from an EMBL/GenBank/DDBJ whole genome shotgun (WGS) entry which is preliminary data.</text>
</comment>
<dbReference type="SUPFAM" id="SSF47384">
    <property type="entry name" value="Homodimeric domain of signal transducing histidine kinase"/>
    <property type="match status" value="1"/>
</dbReference>
<keyword evidence="4" id="KW-0808">Transferase</keyword>
<dbReference type="SMART" id="SM00387">
    <property type="entry name" value="HATPase_c"/>
    <property type="match status" value="1"/>
</dbReference>
<keyword evidence="6" id="KW-0902">Two-component regulatory system</keyword>
<dbReference type="Gene3D" id="3.30.450.20">
    <property type="entry name" value="PAS domain"/>
    <property type="match status" value="1"/>
</dbReference>
<protein>
    <recommendedName>
        <fullName evidence="2">histidine kinase</fullName>
        <ecNumber evidence="2">2.7.13.3</ecNumber>
    </recommendedName>
</protein>
<feature type="domain" description="Histidine kinase" evidence="7">
    <location>
        <begin position="243"/>
        <end position="469"/>
    </location>
</feature>
<dbReference type="GO" id="GO:0016301">
    <property type="term" value="F:kinase activity"/>
    <property type="evidence" value="ECO:0007669"/>
    <property type="project" value="UniProtKB-KW"/>
</dbReference>
<sequence>MPEPVGGGAGAARLPGGGHALAAGQLLSTALDEVSHGRLEAAQQMLDEHAPLGVSLGDVFRAYQAELETRAQQLADGQRRLERALDWFAHLHRSLPVAALLVDAQGIVVDANACAVDQFELGPALRSVRLPLRRLLARPEDEVALTRLRMRLGETDHAALDDLALRTLGGQPRWADLRVSRLPAADAPWGLDQGQGGQLDLFVLTDRTARVEAQHAREAAEAADQKRLQAEAASRAKTDLLGRVSHELRTPLNAVLGFAHLLLLPEAGMPPDARRRLGLIQQAGQHLLSLVDEVLEINRAEAGALALDMHPVDLLALARDVLAMHEPLASDLSLNLSVERAADAPPLPPALADSRRTWEILVNLVSNAVKYNRRGGWVRVRAGVEPETLREPGRVWIEVADSGIGMSAEQCAHLFEPFNRLGAERLGVSGHGLGLSIARAYALAMGGDLTVQSVSGEGSCLRLRLPRGAS</sequence>
<dbReference type="SUPFAM" id="SSF55874">
    <property type="entry name" value="ATPase domain of HSP90 chaperone/DNA topoisomerase II/histidine kinase"/>
    <property type="match status" value="1"/>
</dbReference>
<dbReference type="Gene3D" id="3.30.565.10">
    <property type="entry name" value="Histidine kinase-like ATPase, C-terminal domain"/>
    <property type="match status" value="1"/>
</dbReference>
<dbReference type="EMBL" id="JBBUTH010000002">
    <property type="protein sequence ID" value="MEK8049616.1"/>
    <property type="molecule type" value="Genomic_DNA"/>
</dbReference>
<dbReference type="InterPro" id="IPR003594">
    <property type="entry name" value="HATPase_dom"/>
</dbReference>
<dbReference type="SUPFAM" id="SSF55785">
    <property type="entry name" value="PYP-like sensor domain (PAS domain)"/>
    <property type="match status" value="1"/>
</dbReference>
<dbReference type="PROSITE" id="PS50109">
    <property type="entry name" value="HIS_KIN"/>
    <property type="match status" value="1"/>
</dbReference>
<dbReference type="RefSeq" id="WP_341409297.1">
    <property type="nucleotide sequence ID" value="NZ_JBBUTH010000002.1"/>
</dbReference>
<evidence type="ECO:0000256" key="1">
    <source>
        <dbReference type="ARBA" id="ARBA00000085"/>
    </source>
</evidence>
<dbReference type="Gene3D" id="1.10.287.130">
    <property type="match status" value="1"/>
</dbReference>
<dbReference type="InterPro" id="IPR003661">
    <property type="entry name" value="HisK_dim/P_dom"/>
</dbReference>
<gene>
    <name evidence="8" type="ORF">AACH10_05135</name>
</gene>
<evidence type="ECO:0000256" key="4">
    <source>
        <dbReference type="ARBA" id="ARBA00022679"/>
    </source>
</evidence>
<dbReference type="Pfam" id="PF00512">
    <property type="entry name" value="HisKA"/>
    <property type="match status" value="1"/>
</dbReference>
<dbReference type="InterPro" id="IPR036890">
    <property type="entry name" value="HATPase_C_sf"/>
</dbReference>
<dbReference type="PANTHER" id="PTHR43711:SF1">
    <property type="entry name" value="HISTIDINE KINASE 1"/>
    <property type="match status" value="1"/>
</dbReference>
<comment type="catalytic activity">
    <reaction evidence="1">
        <text>ATP + protein L-histidine = ADP + protein N-phospho-L-histidine.</text>
        <dbReference type="EC" id="2.7.13.3"/>
    </reaction>
</comment>
<dbReference type="Proteomes" id="UP001365405">
    <property type="component" value="Unassembled WGS sequence"/>
</dbReference>
<dbReference type="InterPro" id="IPR005467">
    <property type="entry name" value="His_kinase_dom"/>
</dbReference>
<dbReference type="Pfam" id="PF02518">
    <property type="entry name" value="HATPase_c"/>
    <property type="match status" value="1"/>
</dbReference>
<evidence type="ECO:0000256" key="5">
    <source>
        <dbReference type="ARBA" id="ARBA00022777"/>
    </source>
</evidence>
<name>A0ABU9CCL2_9BURK</name>
<dbReference type="InterPro" id="IPR004358">
    <property type="entry name" value="Sig_transdc_His_kin-like_C"/>
</dbReference>
<evidence type="ECO:0000256" key="3">
    <source>
        <dbReference type="ARBA" id="ARBA00022553"/>
    </source>
</evidence>
<evidence type="ECO:0000313" key="9">
    <source>
        <dbReference type="Proteomes" id="UP001365405"/>
    </source>
</evidence>